<dbReference type="NCBIfam" id="TIGR00229">
    <property type="entry name" value="sensory_box"/>
    <property type="match status" value="4"/>
</dbReference>
<dbReference type="Gene3D" id="3.30.450.20">
    <property type="entry name" value="PAS domain"/>
    <property type="match status" value="5"/>
</dbReference>
<keyword evidence="3" id="KW-0600">Photoreceptor protein</keyword>
<protein>
    <recommendedName>
        <fullName evidence="2">histidine kinase</fullName>
        <ecNumber evidence="2">2.7.13.3</ecNumber>
    </recommendedName>
</protein>
<evidence type="ECO:0000256" key="9">
    <source>
        <dbReference type="ARBA" id="ARBA00022741"/>
    </source>
</evidence>
<keyword evidence="13" id="KW-0675">Receptor</keyword>
<dbReference type="InterPro" id="IPR000014">
    <property type="entry name" value="PAS"/>
</dbReference>
<dbReference type="Proteomes" id="UP001139477">
    <property type="component" value="Unassembled WGS sequence"/>
</dbReference>
<keyword evidence="8" id="KW-0808">Transferase</keyword>
<evidence type="ECO:0000256" key="5">
    <source>
        <dbReference type="ARBA" id="ARBA00022606"/>
    </source>
</evidence>
<comment type="catalytic activity">
    <reaction evidence="1">
        <text>ATP + protein L-histidine = ADP + protein N-phospho-L-histidine.</text>
        <dbReference type="EC" id="2.7.13.3"/>
    </reaction>
</comment>
<evidence type="ECO:0000313" key="16">
    <source>
        <dbReference type="EMBL" id="MCP1167366.1"/>
    </source>
</evidence>
<keyword evidence="5" id="KW-0716">Sensory transduction</keyword>
<sequence>MIEKDPDMDRVLDRIAGCGTYEWHVLENRLVWSEGLTKLYGLRRPPSTERGFLQLVHPEDRIRIEAEISSFLETGDSYEHEFRIVRPDGHVRYIHDRGTIERDADGRARFLHGLNVDVTRAREIQVMEQETRLGTARGIGFYEYDVAQAKPWWSEGMFRILDLPPDRDLDLDRITEERVHPEDRDRLRGLQYSAYRRLGPFEIEYRFFQRDGEVRWIRDRGETVGALDPANGMAWRIRGTITDITESKRTHPATPAGSETFRQVIEGAPFGICVIDADFRLVQVSAGAREAFGGIDALIGRDYRELLRSIWSEPFVSDVVARIRNTLDTGETYRDLLAQEHRRDRGADETYAWALEQIRLPDGRPGVACYFYDLSDRTAQEAVLRENEERLHLSHEAANMGAWDLDLASGDVIWTSMLYELLGLDPTTPASTNLFFEMIHPEDRETVKSELERSIESGGNFDAMFRVRRPDGDIRHIAGRGRVIRHDGNRPVRMIGVNFDVTERHRMERKARDSAERLRLVLDNALAFIGLLDLEGRIVEANAMALEAGGVGRDEIVGKLAWETYGWSYDPEVADRLRASIARAATGEVVRYDAVARTSGDGRVTIDMLLSPIIYDDGSVREIVVSGFDVTEREKAKEHAEFLMREINHRAKNTLSLVQAIARQIWQTDSGEFLSRFEGRLRALAHSHDLLVNDDWNGVRLGDLVRGQLAHFEDLIGTRIHLQGPKTAITAEAAQTLGMAFHELATNAGKYGALSQENGHVDIIWNVSGAEHGDRRLTVCWTERGGPPVEPPTRKGFGNIVLDRLVKGAFSGEVELAYPPKGFRWRFTCSDTCLLPQTLSDQL</sequence>
<dbReference type="EMBL" id="JAMYXC010000029">
    <property type="protein sequence ID" value="MCP1167366.1"/>
    <property type="molecule type" value="Genomic_DNA"/>
</dbReference>
<keyword evidence="10" id="KW-0418">Kinase</keyword>
<reference evidence="16" key="1">
    <citation type="submission" date="2022-06" db="EMBL/GenBank/DDBJ databases">
        <title>Limimaricola sediminis sp. nov., isolated from an intertidal sediment.</title>
        <authorList>
            <person name="Shao X."/>
        </authorList>
    </citation>
    <scope>NUCLEOTIDE SEQUENCE</scope>
    <source>
        <strain evidence="16">ASW11-118</strain>
    </source>
</reference>
<evidence type="ECO:0000259" key="14">
    <source>
        <dbReference type="PROSITE" id="PS50112"/>
    </source>
</evidence>
<feature type="domain" description="PAC" evidence="15">
    <location>
        <begin position="461"/>
        <end position="513"/>
    </location>
</feature>
<dbReference type="PROSITE" id="PS50112">
    <property type="entry name" value="PAS"/>
    <property type="match status" value="3"/>
</dbReference>
<dbReference type="RefSeq" id="WP_253329427.1">
    <property type="nucleotide sequence ID" value="NZ_JAMYXC010000029.1"/>
</dbReference>
<accession>A0A9X2FMM8</accession>
<dbReference type="PROSITE" id="PS50113">
    <property type="entry name" value="PAC"/>
    <property type="match status" value="3"/>
</dbReference>
<evidence type="ECO:0000256" key="4">
    <source>
        <dbReference type="ARBA" id="ARBA00022553"/>
    </source>
</evidence>
<dbReference type="PANTHER" id="PTHR43304:SF1">
    <property type="entry name" value="PAC DOMAIN-CONTAINING PROTEIN"/>
    <property type="match status" value="1"/>
</dbReference>
<dbReference type="InterPro" id="IPR013655">
    <property type="entry name" value="PAS_fold_3"/>
</dbReference>
<dbReference type="CDD" id="cd00130">
    <property type="entry name" value="PAS"/>
    <property type="match status" value="4"/>
</dbReference>
<feature type="domain" description="PAS" evidence="14">
    <location>
        <begin position="32"/>
        <end position="75"/>
    </location>
</feature>
<evidence type="ECO:0000256" key="2">
    <source>
        <dbReference type="ARBA" id="ARBA00012438"/>
    </source>
</evidence>
<evidence type="ECO:0000256" key="12">
    <source>
        <dbReference type="ARBA" id="ARBA00022991"/>
    </source>
</evidence>
<keyword evidence="6" id="KW-0285">Flavoprotein</keyword>
<keyword evidence="17" id="KW-1185">Reference proteome</keyword>
<dbReference type="Pfam" id="PF07536">
    <property type="entry name" value="HWE_HK"/>
    <property type="match status" value="1"/>
</dbReference>
<dbReference type="InterPro" id="IPR001610">
    <property type="entry name" value="PAC"/>
</dbReference>
<feature type="domain" description="PAS" evidence="14">
    <location>
        <begin position="514"/>
        <end position="588"/>
    </location>
</feature>
<dbReference type="GO" id="GO:0009881">
    <property type="term" value="F:photoreceptor activity"/>
    <property type="evidence" value="ECO:0007669"/>
    <property type="project" value="UniProtKB-KW"/>
</dbReference>
<evidence type="ECO:0000256" key="6">
    <source>
        <dbReference type="ARBA" id="ARBA00022630"/>
    </source>
</evidence>
<dbReference type="InterPro" id="IPR052162">
    <property type="entry name" value="Sensor_kinase/Photoreceptor"/>
</dbReference>
<dbReference type="Pfam" id="PF08448">
    <property type="entry name" value="PAS_4"/>
    <property type="match status" value="2"/>
</dbReference>
<feature type="domain" description="PAC" evidence="15">
    <location>
        <begin position="78"/>
        <end position="130"/>
    </location>
</feature>
<dbReference type="InterPro" id="IPR013656">
    <property type="entry name" value="PAS_4"/>
</dbReference>
<feature type="domain" description="PAS" evidence="14">
    <location>
        <begin position="387"/>
        <end position="458"/>
    </location>
</feature>
<dbReference type="SMART" id="SM00911">
    <property type="entry name" value="HWE_HK"/>
    <property type="match status" value="1"/>
</dbReference>
<dbReference type="GO" id="GO:0004673">
    <property type="term" value="F:protein histidine kinase activity"/>
    <property type="evidence" value="ECO:0007669"/>
    <property type="project" value="UniProtKB-EC"/>
</dbReference>
<dbReference type="SMART" id="SM00086">
    <property type="entry name" value="PAC"/>
    <property type="match status" value="4"/>
</dbReference>
<evidence type="ECO:0000313" key="17">
    <source>
        <dbReference type="Proteomes" id="UP001139477"/>
    </source>
</evidence>
<name>A0A9X2FMM8_9RHOB</name>
<comment type="caution">
    <text evidence="16">The sequence shown here is derived from an EMBL/GenBank/DDBJ whole genome shotgun (WGS) entry which is preliminary data.</text>
</comment>
<dbReference type="Gene3D" id="3.30.565.10">
    <property type="entry name" value="Histidine kinase-like ATPase, C-terminal domain"/>
    <property type="match status" value="1"/>
</dbReference>
<dbReference type="InterPro" id="IPR011102">
    <property type="entry name" value="Sig_transdc_His_kinase_HWE"/>
</dbReference>
<keyword evidence="11" id="KW-0067">ATP-binding</keyword>
<feature type="domain" description="PAC" evidence="15">
    <location>
        <begin position="201"/>
        <end position="256"/>
    </location>
</feature>
<dbReference type="SUPFAM" id="SSF55785">
    <property type="entry name" value="PYP-like sensor domain (PAS domain)"/>
    <property type="match status" value="5"/>
</dbReference>
<dbReference type="InterPro" id="IPR036890">
    <property type="entry name" value="HATPase_C_sf"/>
</dbReference>
<keyword evidence="12" id="KW-0157">Chromophore</keyword>
<dbReference type="PANTHER" id="PTHR43304">
    <property type="entry name" value="PHYTOCHROME-LIKE PROTEIN CPH1"/>
    <property type="match status" value="1"/>
</dbReference>
<keyword evidence="4" id="KW-0597">Phosphoprotein</keyword>
<evidence type="ECO:0000256" key="1">
    <source>
        <dbReference type="ARBA" id="ARBA00000085"/>
    </source>
</evidence>
<proteinExistence type="predicted"/>
<gene>
    <name evidence="16" type="ORF">NHG85_02295</name>
</gene>
<keyword evidence="7" id="KW-0288">FMN</keyword>
<keyword evidence="9" id="KW-0547">Nucleotide-binding</keyword>
<dbReference type="Pfam" id="PF08447">
    <property type="entry name" value="PAS_3"/>
    <property type="match status" value="3"/>
</dbReference>
<evidence type="ECO:0000256" key="11">
    <source>
        <dbReference type="ARBA" id="ARBA00022840"/>
    </source>
</evidence>
<evidence type="ECO:0000256" key="3">
    <source>
        <dbReference type="ARBA" id="ARBA00022543"/>
    </source>
</evidence>
<evidence type="ECO:0000256" key="7">
    <source>
        <dbReference type="ARBA" id="ARBA00022643"/>
    </source>
</evidence>
<dbReference type="AlphaFoldDB" id="A0A9X2FMM8"/>
<dbReference type="GO" id="GO:0005524">
    <property type="term" value="F:ATP binding"/>
    <property type="evidence" value="ECO:0007669"/>
    <property type="project" value="UniProtKB-KW"/>
</dbReference>
<evidence type="ECO:0000256" key="8">
    <source>
        <dbReference type="ARBA" id="ARBA00022679"/>
    </source>
</evidence>
<dbReference type="InterPro" id="IPR035965">
    <property type="entry name" value="PAS-like_dom_sf"/>
</dbReference>
<organism evidence="16 17">
    <name type="scientific">Limimaricola litoreus</name>
    <dbReference type="NCBI Taxonomy" id="2955316"/>
    <lineage>
        <taxon>Bacteria</taxon>
        <taxon>Pseudomonadati</taxon>
        <taxon>Pseudomonadota</taxon>
        <taxon>Alphaproteobacteria</taxon>
        <taxon>Rhodobacterales</taxon>
        <taxon>Paracoccaceae</taxon>
        <taxon>Limimaricola</taxon>
    </lineage>
</organism>
<dbReference type="InterPro" id="IPR000700">
    <property type="entry name" value="PAS-assoc_C"/>
</dbReference>
<evidence type="ECO:0000259" key="15">
    <source>
        <dbReference type="PROSITE" id="PS50113"/>
    </source>
</evidence>
<dbReference type="Gene3D" id="2.10.70.100">
    <property type="match status" value="3"/>
</dbReference>
<dbReference type="SMART" id="SM00091">
    <property type="entry name" value="PAS"/>
    <property type="match status" value="4"/>
</dbReference>
<evidence type="ECO:0000256" key="13">
    <source>
        <dbReference type="ARBA" id="ARBA00023170"/>
    </source>
</evidence>
<dbReference type="EC" id="2.7.13.3" evidence="2"/>
<evidence type="ECO:0000256" key="10">
    <source>
        <dbReference type="ARBA" id="ARBA00022777"/>
    </source>
</evidence>